<dbReference type="GO" id="GO:0006313">
    <property type="term" value="P:DNA transposition"/>
    <property type="evidence" value="ECO:0007669"/>
    <property type="project" value="InterPro"/>
</dbReference>
<dbReference type="GO" id="GO:0004803">
    <property type="term" value="F:transposase activity"/>
    <property type="evidence" value="ECO:0007669"/>
    <property type="project" value="InterPro"/>
</dbReference>
<dbReference type="SUPFAM" id="SSF48295">
    <property type="entry name" value="TrpR-like"/>
    <property type="match status" value="1"/>
</dbReference>
<dbReference type="GO" id="GO:0043565">
    <property type="term" value="F:sequence-specific DNA binding"/>
    <property type="evidence" value="ECO:0007669"/>
    <property type="project" value="InterPro"/>
</dbReference>
<name>A0A923ICY1_9BURK</name>
<organism evidence="1 2">
    <name type="scientific">Undibacterium rugosum</name>
    <dbReference type="NCBI Taxonomy" id="2762291"/>
    <lineage>
        <taxon>Bacteria</taxon>
        <taxon>Pseudomonadati</taxon>
        <taxon>Pseudomonadota</taxon>
        <taxon>Betaproteobacteria</taxon>
        <taxon>Burkholderiales</taxon>
        <taxon>Oxalobacteraceae</taxon>
        <taxon>Undibacterium</taxon>
    </lineage>
</organism>
<gene>
    <name evidence="1" type="ORF">H8K47_18060</name>
</gene>
<reference evidence="1" key="1">
    <citation type="submission" date="2020-08" db="EMBL/GenBank/DDBJ databases">
        <title>Novel species isolated from subtropical streams in China.</title>
        <authorList>
            <person name="Lu H."/>
        </authorList>
    </citation>
    <scope>NUCLEOTIDE SEQUENCE</scope>
    <source>
        <strain evidence="1">CY7W</strain>
    </source>
</reference>
<keyword evidence="2" id="KW-1185">Reference proteome</keyword>
<dbReference type="Proteomes" id="UP000612361">
    <property type="component" value="Unassembled WGS sequence"/>
</dbReference>
<sequence>MLAGATLELLTTPVRRKRRPNYSPEFRKQLALRAAEPGVSVSRLAQESDINVNMLFKWRRQLREGRLDGVMHRQAMLPVTIIDEQPDHLALAHPIDRPDAVAAQEVLTDRSGVIEIQMAGAVVRFDGKADLTAIRAVLGMLRP</sequence>
<accession>A0A923ICY1</accession>
<dbReference type="EMBL" id="JACOGG010000060">
    <property type="protein sequence ID" value="MBC3937260.1"/>
    <property type="molecule type" value="Genomic_DNA"/>
</dbReference>
<proteinExistence type="predicted"/>
<protein>
    <submittedName>
        <fullName evidence="1">Transposase</fullName>
    </submittedName>
</protein>
<dbReference type="AlphaFoldDB" id="A0A923ICY1"/>
<dbReference type="InterPro" id="IPR002514">
    <property type="entry name" value="Transposase_8"/>
</dbReference>
<dbReference type="NCBIfam" id="NF047595">
    <property type="entry name" value="IS66_ISRel24_TnpA"/>
    <property type="match status" value="1"/>
</dbReference>
<comment type="caution">
    <text evidence="1">The sequence shown here is derived from an EMBL/GenBank/DDBJ whole genome shotgun (WGS) entry which is preliminary data.</text>
</comment>
<evidence type="ECO:0000313" key="2">
    <source>
        <dbReference type="Proteomes" id="UP000612361"/>
    </source>
</evidence>
<evidence type="ECO:0000313" key="1">
    <source>
        <dbReference type="EMBL" id="MBC3937260.1"/>
    </source>
</evidence>
<dbReference type="InterPro" id="IPR010921">
    <property type="entry name" value="Trp_repressor/repl_initiator"/>
</dbReference>
<dbReference type="Pfam" id="PF01527">
    <property type="entry name" value="HTH_Tnp_1"/>
    <property type="match status" value="1"/>
</dbReference>